<dbReference type="PANTHER" id="PTHR43065:SF10">
    <property type="entry name" value="PEROXIDE STRESS-ACTIVATED HISTIDINE KINASE MAK3"/>
    <property type="match status" value="1"/>
</dbReference>
<dbReference type="EMBL" id="AP011529">
    <property type="protein sequence ID" value="BAI80425.1"/>
    <property type="molecule type" value="Genomic_DNA"/>
</dbReference>
<dbReference type="SMART" id="SM00387">
    <property type="entry name" value="HATPase_c"/>
    <property type="match status" value="1"/>
</dbReference>
<dbReference type="Pfam" id="PF00072">
    <property type="entry name" value="Response_reg"/>
    <property type="match status" value="1"/>
</dbReference>
<dbReference type="InterPro" id="IPR036097">
    <property type="entry name" value="HisK_dim/P_sf"/>
</dbReference>
<evidence type="ECO:0000256" key="1">
    <source>
        <dbReference type="ARBA" id="ARBA00000085"/>
    </source>
</evidence>
<dbReference type="InterPro" id="IPR011006">
    <property type="entry name" value="CheY-like_superfamily"/>
</dbReference>
<accession>D3PCV2</accession>
<keyword evidence="13" id="KW-1185">Reference proteome</keyword>
<dbReference type="AlphaFoldDB" id="D3PCV2"/>
<dbReference type="SUPFAM" id="SSF55874">
    <property type="entry name" value="ATPase domain of HSP90 chaperone/DNA topoisomerase II/histidine kinase"/>
    <property type="match status" value="1"/>
</dbReference>
<keyword evidence="5" id="KW-0547">Nucleotide-binding</keyword>
<dbReference type="InterPro" id="IPR001789">
    <property type="entry name" value="Sig_transdc_resp-reg_receiver"/>
</dbReference>
<dbReference type="OrthoDB" id="8872837at2"/>
<keyword evidence="3 9" id="KW-0597">Phosphoprotein</keyword>
<dbReference type="PROSITE" id="PS50109">
    <property type="entry name" value="HIS_KIN"/>
    <property type="match status" value="1"/>
</dbReference>
<evidence type="ECO:0000259" key="10">
    <source>
        <dbReference type="PROSITE" id="PS50109"/>
    </source>
</evidence>
<dbReference type="SUPFAM" id="SSF55785">
    <property type="entry name" value="PYP-like sensor domain (PAS domain)"/>
    <property type="match status" value="1"/>
</dbReference>
<keyword evidence="4" id="KW-0808">Transferase</keyword>
<dbReference type="InterPro" id="IPR004358">
    <property type="entry name" value="Sig_transdc_His_kin-like_C"/>
</dbReference>
<dbReference type="InterPro" id="IPR036890">
    <property type="entry name" value="HATPase_C_sf"/>
</dbReference>
<dbReference type="Gene3D" id="3.30.450.20">
    <property type="entry name" value="PAS domain"/>
    <property type="match status" value="1"/>
</dbReference>
<dbReference type="SUPFAM" id="SSF47384">
    <property type="entry name" value="Homodimeric domain of signal transducing histidine kinase"/>
    <property type="match status" value="1"/>
</dbReference>
<dbReference type="InterPro" id="IPR003594">
    <property type="entry name" value="HATPase_dom"/>
</dbReference>
<dbReference type="SUPFAM" id="SSF52172">
    <property type="entry name" value="CheY-like"/>
    <property type="match status" value="1"/>
</dbReference>
<dbReference type="Gene3D" id="1.10.287.130">
    <property type="match status" value="1"/>
</dbReference>
<dbReference type="Pfam" id="PF00512">
    <property type="entry name" value="HisKA"/>
    <property type="match status" value="1"/>
</dbReference>
<dbReference type="KEGG" id="ddf:DEFDS_0953"/>
<organism evidence="12 13">
    <name type="scientific">Deferribacter desulfuricans (strain DSM 14783 / JCM 11476 / NBRC 101012 / SSM1)</name>
    <dbReference type="NCBI Taxonomy" id="639282"/>
    <lineage>
        <taxon>Bacteria</taxon>
        <taxon>Pseudomonadati</taxon>
        <taxon>Deferribacterota</taxon>
        <taxon>Deferribacteres</taxon>
        <taxon>Deferribacterales</taxon>
        <taxon>Deferribacteraceae</taxon>
        <taxon>Deferribacter</taxon>
    </lineage>
</organism>
<keyword evidence="7" id="KW-0067">ATP-binding</keyword>
<evidence type="ECO:0000256" key="6">
    <source>
        <dbReference type="ARBA" id="ARBA00022777"/>
    </source>
</evidence>
<dbReference type="GO" id="GO:0000155">
    <property type="term" value="F:phosphorelay sensor kinase activity"/>
    <property type="evidence" value="ECO:0007669"/>
    <property type="project" value="InterPro"/>
</dbReference>
<proteinExistence type="predicted"/>
<dbReference type="HOGENOM" id="CLU_000445_114_72_0"/>
<dbReference type="EC" id="2.7.13.3" evidence="2"/>
<evidence type="ECO:0000256" key="9">
    <source>
        <dbReference type="PROSITE-ProRule" id="PRU00169"/>
    </source>
</evidence>
<reference evidence="12 13" key="1">
    <citation type="journal article" date="2010" name="DNA Res.">
        <title>Bacterial lifestyle in a deep-sea hydrothermal vent chimney revealed by the genome sequence of the thermophilic bacterium Deferribacter desulfuricans SSM1.</title>
        <authorList>
            <person name="Takaki Y."/>
            <person name="Shimamura S."/>
            <person name="Nakagawa S."/>
            <person name="Fukuhara Y."/>
            <person name="Horikawa H."/>
            <person name="Ankai A."/>
            <person name="Harada T."/>
            <person name="Hosoyama A."/>
            <person name="Oguchi A."/>
            <person name="Fukui S."/>
            <person name="Fujita N."/>
            <person name="Takami H."/>
            <person name="Takai K."/>
        </authorList>
    </citation>
    <scope>NUCLEOTIDE SEQUENCE [LARGE SCALE GENOMIC DNA]</scope>
    <source>
        <strain evidence="13">DSM 14783 / JCM 11476 / NBRC 101012 / SSM1</strain>
    </source>
</reference>
<dbReference type="SMART" id="SM00388">
    <property type="entry name" value="HisKA"/>
    <property type="match status" value="1"/>
</dbReference>
<evidence type="ECO:0000256" key="2">
    <source>
        <dbReference type="ARBA" id="ARBA00012438"/>
    </source>
</evidence>
<protein>
    <recommendedName>
        <fullName evidence="2">histidine kinase</fullName>
        <ecNumber evidence="2">2.7.13.3</ecNumber>
    </recommendedName>
</protein>
<dbReference type="PRINTS" id="PR00344">
    <property type="entry name" value="BCTRLSENSOR"/>
</dbReference>
<evidence type="ECO:0000256" key="4">
    <source>
        <dbReference type="ARBA" id="ARBA00022679"/>
    </source>
</evidence>
<dbReference type="GO" id="GO:0005524">
    <property type="term" value="F:ATP binding"/>
    <property type="evidence" value="ECO:0007669"/>
    <property type="project" value="UniProtKB-KW"/>
</dbReference>
<dbReference type="InterPro" id="IPR005467">
    <property type="entry name" value="His_kinase_dom"/>
</dbReference>
<dbReference type="SMART" id="SM00448">
    <property type="entry name" value="REC"/>
    <property type="match status" value="1"/>
</dbReference>
<dbReference type="STRING" id="639282.DEFDS_0953"/>
<dbReference type="PROSITE" id="PS50110">
    <property type="entry name" value="RESPONSE_REGULATORY"/>
    <property type="match status" value="1"/>
</dbReference>
<keyword evidence="8" id="KW-0902">Two-component regulatory system</keyword>
<dbReference type="PANTHER" id="PTHR43065">
    <property type="entry name" value="SENSOR HISTIDINE KINASE"/>
    <property type="match status" value="1"/>
</dbReference>
<dbReference type="RefSeq" id="WP_013007672.1">
    <property type="nucleotide sequence ID" value="NC_013939.1"/>
</dbReference>
<dbReference type="eggNOG" id="COG0745">
    <property type="taxonomic scope" value="Bacteria"/>
</dbReference>
<dbReference type="Pfam" id="PF02518">
    <property type="entry name" value="HATPase_c"/>
    <property type="match status" value="1"/>
</dbReference>
<feature type="modified residue" description="4-aspartylphosphate" evidence="9">
    <location>
        <position position="52"/>
    </location>
</feature>
<evidence type="ECO:0000256" key="8">
    <source>
        <dbReference type="ARBA" id="ARBA00023012"/>
    </source>
</evidence>
<dbReference type="Gene3D" id="3.30.565.10">
    <property type="entry name" value="Histidine kinase-like ATPase, C-terminal domain"/>
    <property type="match status" value="1"/>
</dbReference>
<gene>
    <name evidence="12" type="ordered locus">DEFDS_0953</name>
</gene>
<dbReference type="CDD" id="cd00082">
    <property type="entry name" value="HisKA"/>
    <property type="match status" value="1"/>
</dbReference>
<comment type="catalytic activity">
    <reaction evidence="1">
        <text>ATP + protein L-histidine = ADP + protein N-phospho-L-histidine.</text>
        <dbReference type="EC" id="2.7.13.3"/>
    </reaction>
</comment>
<evidence type="ECO:0000313" key="12">
    <source>
        <dbReference type="EMBL" id="BAI80425.1"/>
    </source>
</evidence>
<evidence type="ECO:0000256" key="5">
    <source>
        <dbReference type="ARBA" id="ARBA00022741"/>
    </source>
</evidence>
<feature type="domain" description="Response regulatory" evidence="11">
    <location>
        <begin position="3"/>
        <end position="119"/>
    </location>
</feature>
<feature type="domain" description="Histidine kinase" evidence="10">
    <location>
        <begin position="286"/>
        <end position="495"/>
    </location>
</feature>
<dbReference type="eggNOG" id="COG4191">
    <property type="taxonomic scope" value="Bacteria"/>
</dbReference>
<dbReference type="Gene3D" id="3.40.50.2300">
    <property type="match status" value="1"/>
</dbReference>
<dbReference type="Proteomes" id="UP000001520">
    <property type="component" value="Chromosome"/>
</dbReference>
<evidence type="ECO:0000256" key="7">
    <source>
        <dbReference type="ARBA" id="ARBA00022840"/>
    </source>
</evidence>
<dbReference type="InterPro" id="IPR003661">
    <property type="entry name" value="HisK_dim/P_dom"/>
</dbReference>
<evidence type="ECO:0000256" key="3">
    <source>
        <dbReference type="ARBA" id="ARBA00022553"/>
    </source>
</evidence>
<keyword evidence="6" id="KW-0418">Kinase</keyword>
<evidence type="ECO:0000259" key="11">
    <source>
        <dbReference type="PROSITE" id="PS50110"/>
    </source>
</evidence>
<dbReference type="InterPro" id="IPR035965">
    <property type="entry name" value="PAS-like_dom_sf"/>
</dbReference>
<evidence type="ECO:0000313" key="13">
    <source>
        <dbReference type="Proteomes" id="UP000001520"/>
    </source>
</evidence>
<name>D3PCV2_DEFDS</name>
<sequence>MYKVLYVEDDFQSFKLVEMILKKHNIDVFLAKDGLEAIELAEEIIPDLIIMDINLPKLKGYEAAAILKSKKSTNHIPIIALTAVSENSYEKLSMAAGCEAFFTKPIDPKSFAQNIISFIEKRDFSEKNIDLFSKEISLSLKNKAESLAKLERELLNLNYKLNKILGSLPEAVFIVSSDFTINYMNTKALQIKVSNQNFITTNNFLEIFSLVDYTLEQLNEDLKENDKVEGVYSILNDNSNRFFLTTFTTFDDDTLITLKEITDIKTFEENIKHVEKLATIGQITSGIIHEINNPLTSIKNYLSVLKHLCSDSTQQEILNKLNFGIEKIENLAVNLVTFVRKPENKKYPINLNNTIKSVFSFSDYEIRRGNVQINLELEENLPLIYGNNTSIEQMILNLLINANHALAEVENPQITVKTYSNNDDIFLEISDNGPGIPEEIQDKIFEPFFTTKPEGKGTGLGLAIVKKIVEEHNGEICFNTSKNGTTFVIKFKKVSGEN</sequence>